<evidence type="ECO:0000313" key="3">
    <source>
        <dbReference type="Proteomes" id="UP000295132"/>
    </source>
</evidence>
<comment type="caution">
    <text evidence="2">The sequence shown here is derived from an EMBL/GenBank/DDBJ whole genome shotgun (WGS) entry which is preliminary data.</text>
</comment>
<protein>
    <submittedName>
        <fullName evidence="2">NERD domain-containing protein</fullName>
    </submittedName>
</protein>
<gene>
    <name evidence="2" type="ORF">E2K98_10115</name>
</gene>
<dbReference type="AlphaFoldDB" id="A0A4R5VVW9"/>
<dbReference type="Pfam" id="PF08378">
    <property type="entry name" value="NERD"/>
    <property type="match status" value="1"/>
</dbReference>
<evidence type="ECO:0000259" key="1">
    <source>
        <dbReference type="PROSITE" id="PS50965"/>
    </source>
</evidence>
<proteinExistence type="predicted"/>
<name>A0A4R5VVW9_9BACI</name>
<feature type="domain" description="NERD" evidence="1">
    <location>
        <begin position="47"/>
        <end position="163"/>
    </location>
</feature>
<dbReference type="PROSITE" id="PS50965">
    <property type="entry name" value="NERD"/>
    <property type="match status" value="1"/>
</dbReference>
<sequence length="330" mass="38403">MKGVIILLVKERTIPLKILILSAILRRIPLSHARYQQISDELGRRQAGYEGEQSLDFYYRELPKLKYLIFHDLNLPDGDYNCQIDTLLLTPEFILIIDVKNMAGKLIFDTENEQFIQIKGEEEKGYSYPITQAERHQEYIKKLLAANHFPPVPVVYLVVISNSYASYVITGKNAYKVKPKVCKGDVMLKRIQDLEGIYTTPILTAKDLRKLSRLLLKMNTPPTGYLLQKFGIQRLELLTGVQCPYCKYLPMIRKKQKWFCAKCQHYSIDAHIGALKDYFLLIDMKITNREFREFMHIKSIDTAKRLLQASNLKFSGANKNRTYFPKTIPW</sequence>
<evidence type="ECO:0000313" key="2">
    <source>
        <dbReference type="EMBL" id="TDK62395.1"/>
    </source>
</evidence>
<dbReference type="EMBL" id="SMYO01000004">
    <property type="protein sequence ID" value="TDK62395.1"/>
    <property type="molecule type" value="Genomic_DNA"/>
</dbReference>
<dbReference type="Proteomes" id="UP000295132">
    <property type="component" value="Unassembled WGS sequence"/>
</dbReference>
<organism evidence="2 3">
    <name type="scientific">Bacillus salipaludis</name>
    <dbReference type="NCBI Taxonomy" id="2547811"/>
    <lineage>
        <taxon>Bacteria</taxon>
        <taxon>Bacillati</taxon>
        <taxon>Bacillota</taxon>
        <taxon>Bacilli</taxon>
        <taxon>Bacillales</taxon>
        <taxon>Bacillaceae</taxon>
        <taxon>Bacillus</taxon>
    </lineage>
</organism>
<dbReference type="InterPro" id="IPR011528">
    <property type="entry name" value="NERD"/>
</dbReference>
<reference evidence="2 3" key="1">
    <citation type="submission" date="2019-03" db="EMBL/GenBank/DDBJ databases">
        <title>Bacillus niacini sp. nov. a Nicotinate-Metabolizing Mesophile Isolated from Soil.</title>
        <authorList>
            <person name="Zhang G."/>
        </authorList>
    </citation>
    <scope>NUCLEOTIDE SEQUENCE [LARGE SCALE GENOMIC DNA]</scope>
    <source>
        <strain evidence="2 3">WN066</strain>
    </source>
</reference>
<accession>A0A4R5VVW9</accession>